<evidence type="ECO:0000259" key="6">
    <source>
        <dbReference type="SMART" id="SM00906"/>
    </source>
</evidence>
<evidence type="ECO:0000256" key="1">
    <source>
        <dbReference type="ARBA" id="ARBA00004123"/>
    </source>
</evidence>
<evidence type="ECO:0000256" key="3">
    <source>
        <dbReference type="ARBA" id="ARBA00023125"/>
    </source>
</evidence>
<dbReference type="CDD" id="cd12148">
    <property type="entry name" value="fungal_TF_MHR"/>
    <property type="match status" value="1"/>
</dbReference>
<protein>
    <recommendedName>
        <fullName evidence="6">Xylanolytic transcriptional activator regulatory domain-containing protein</fullName>
    </recommendedName>
</protein>
<gene>
    <name evidence="7" type="ORF">TAPDE_004933</name>
</gene>
<dbReference type="InterPro" id="IPR051711">
    <property type="entry name" value="Stress_Response_Reg"/>
</dbReference>
<dbReference type="GO" id="GO:0006351">
    <property type="term" value="P:DNA-templated transcription"/>
    <property type="evidence" value="ECO:0007669"/>
    <property type="project" value="InterPro"/>
</dbReference>
<dbReference type="GO" id="GO:0008270">
    <property type="term" value="F:zinc ion binding"/>
    <property type="evidence" value="ECO:0007669"/>
    <property type="project" value="InterPro"/>
</dbReference>
<dbReference type="GO" id="GO:0045944">
    <property type="term" value="P:positive regulation of transcription by RNA polymerase II"/>
    <property type="evidence" value="ECO:0007669"/>
    <property type="project" value="TreeGrafter"/>
</dbReference>
<dbReference type="STRING" id="1097556.R4XF28"/>
<accession>R4XF28</accession>
<dbReference type="AlphaFoldDB" id="R4XF28"/>
<dbReference type="GO" id="GO:0043565">
    <property type="term" value="F:sequence-specific DNA binding"/>
    <property type="evidence" value="ECO:0007669"/>
    <property type="project" value="TreeGrafter"/>
</dbReference>
<evidence type="ECO:0000256" key="4">
    <source>
        <dbReference type="ARBA" id="ARBA00023163"/>
    </source>
</evidence>
<dbReference type="Proteomes" id="UP000013776">
    <property type="component" value="Unassembled WGS sequence"/>
</dbReference>
<sequence>MRAIDQRFSAHADDISREQDRLFYAIYALGVIYDRSHDGSNSSQNKELAFKLHCEALRLRVVRNRTFSIVSAQAEFLTCLYYLTMSMFAEAWMAVGSLARSLQAIGLHRFTKVDSPTHFDCEDGKRLFWCAYCLDRYLSAMLGRPNAFQDRDIDADFPTLVSDVEENEVYGLGSAGPCLMTAALAHFKLAKIVGCITTDIYGPSCRDISQRQQLIVALRNRVNDWAEQLPAYLSPHSGGRLPLLPTYARQASVLNLAYWHAILSLYRSYVVLRSPDPSLDATFVSVAQDEALEAAQSIATAVRQIHDSGHYTFGFWFTSYIAFSASLVMIVSTSQLHPNESRYASLDSSIRSCMLFLESVGRINRVTDLYFKVVQNIRNAVRENAPQVNNAIPDSAVDFDWSWFDETFAMNQAQSSSGNARQHVMQDHETSYLGQYNPGFFQSPADMLEAYVISTTT</sequence>
<keyword evidence="4" id="KW-0804">Transcription</keyword>
<dbReference type="PANTHER" id="PTHR47540">
    <property type="entry name" value="THIAMINE REPRESSIBLE GENES REGULATORY PROTEIN THI5"/>
    <property type="match status" value="1"/>
</dbReference>
<reference evidence="7 8" key="1">
    <citation type="journal article" date="2013" name="MBio">
        <title>Genome sequencing of the plant pathogen Taphrina deformans, the causal agent of peach leaf curl.</title>
        <authorList>
            <person name="Cisse O.H."/>
            <person name="Almeida J.M.G.C.F."/>
            <person name="Fonseca A."/>
            <person name="Kumar A.A."/>
            <person name="Salojaervi J."/>
            <person name="Overmyer K."/>
            <person name="Hauser P.M."/>
            <person name="Pagni M."/>
        </authorList>
    </citation>
    <scope>NUCLEOTIDE SEQUENCE [LARGE SCALE GENOMIC DNA]</scope>
    <source>
        <strain evidence="8">PYCC 5710 / ATCC 11124 / CBS 356.35 / IMI 108563 / JCM 9778 / NBRC 8474</strain>
    </source>
</reference>
<proteinExistence type="predicted"/>
<feature type="domain" description="Xylanolytic transcriptional activator regulatory" evidence="6">
    <location>
        <begin position="91"/>
        <end position="164"/>
    </location>
</feature>
<evidence type="ECO:0000313" key="7">
    <source>
        <dbReference type="EMBL" id="CCG84472.1"/>
    </source>
</evidence>
<keyword evidence="5" id="KW-0539">Nucleus</keyword>
<keyword evidence="3" id="KW-0238">DNA-binding</keyword>
<dbReference type="eggNOG" id="ENOG502QZJZ">
    <property type="taxonomic scope" value="Eukaryota"/>
</dbReference>
<dbReference type="InterPro" id="IPR007219">
    <property type="entry name" value="XnlR_reg_dom"/>
</dbReference>
<dbReference type="Pfam" id="PF04082">
    <property type="entry name" value="Fungal_trans"/>
    <property type="match status" value="1"/>
</dbReference>
<comment type="caution">
    <text evidence="7">The sequence shown here is derived from an EMBL/GenBank/DDBJ whole genome shotgun (WGS) entry which is preliminary data.</text>
</comment>
<organism evidence="7 8">
    <name type="scientific">Taphrina deformans (strain PYCC 5710 / ATCC 11124 / CBS 356.35 / IMI 108563 / JCM 9778 / NBRC 8474)</name>
    <name type="common">Peach leaf curl fungus</name>
    <name type="synonym">Lalaria deformans</name>
    <dbReference type="NCBI Taxonomy" id="1097556"/>
    <lineage>
        <taxon>Eukaryota</taxon>
        <taxon>Fungi</taxon>
        <taxon>Dikarya</taxon>
        <taxon>Ascomycota</taxon>
        <taxon>Taphrinomycotina</taxon>
        <taxon>Taphrinomycetes</taxon>
        <taxon>Taphrinales</taxon>
        <taxon>Taphrinaceae</taxon>
        <taxon>Taphrina</taxon>
    </lineage>
</organism>
<dbReference type="SMART" id="SM00906">
    <property type="entry name" value="Fungal_trans"/>
    <property type="match status" value="1"/>
</dbReference>
<dbReference type="PANTHER" id="PTHR47540:SF4">
    <property type="entry name" value="TRANSCRIPTION FACTOR RGLT"/>
    <property type="match status" value="1"/>
</dbReference>
<evidence type="ECO:0000313" key="8">
    <source>
        <dbReference type="Proteomes" id="UP000013776"/>
    </source>
</evidence>
<keyword evidence="2" id="KW-0805">Transcription regulation</keyword>
<comment type="subcellular location">
    <subcellularLocation>
        <location evidence="1">Nucleus</location>
    </subcellularLocation>
</comment>
<evidence type="ECO:0000256" key="5">
    <source>
        <dbReference type="ARBA" id="ARBA00023242"/>
    </source>
</evidence>
<keyword evidence="8" id="KW-1185">Reference proteome</keyword>
<dbReference type="OrthoDB" id="2579025at2759"/>
<dbReference type="VEuPathDB" id="FungiDB:TAPDE_004933"/>
<dbReference type="EMBL" id="CAHR02000248">
    <property type="protein sequence ID" value="CCG84472.1"/>
    <property type="molecule type" value="Genomic_DNA"/>
</dbReference>
<evidence type="ECO:0000256" key="2">
    <source>
        <dbReference type="ARBA" id="ARBA00023015"/>
    </source>
</evidence>
<dbReference type="GO" id="GO:0005634">
    <property type="term" value="C:nucleus"/>
    <property type="evidence" value="ECO:0007669"/>
    <property type="project" value="UniProtKB-SubCell"/>
</dbReference>
<name>R4XF28_TAPDE</name>